<dbReference type="Proteomes" id="UP001152622">
    <property type="component" value="Chromosome 11"/>
</dbReference>
<dbReference type="PANTHER" id="PTHR19303:SF74">
    <property type="entry name" value="POGO TRANSPOSABLE ELEMENT WITH KRAB DOMAIN"/>
    <property type="match status" value="1"/>
</dbReference>
<evidence type="ECO:0000256" key="1">
    <source>
        <dbReference type="SAM" id="MobiDB-lite"/>
    </source>
</evidence>
<dbReference type="AlphaFoldDB" id="A0A9Q1IN19"/>
<feature type="region of interest" description="Disordered" evidence="1">
    <location>
        <begin position="166"/>
        <end position="251"/>
    </location>
</feature>
<keyword evidence="4" id="KW-1185">Reference proteome</keyword>
<sequence>MNNLLLNGAPAGSIGGVSDSGWIDSSLFVDWLTHFCVSVGCTPDRPHILLLDGHHSHKTLDAVLLARERGIILITLPPHSSHRMQPLDRTLFKSLKAEYNRAADSWMTTHPGKRIDVYQMAGLFSQAYNKAANVEKGVVGFRACGLWPFNKDVFQEEDFVAAEVTEEPAPTIEQNPDVDTPQPSTSATGIPKPSQCPGDNGPDPESASTILLELSPRPRLQEPPQSCWSCPQGQGSRRQGLVKGRQSLPLS</sequence>
<proteinExistence type="predicted"/>
<dbReference type="Pfam" id="PF03184">
    <property type="entry name" value="DDE_1"/>
    <property type="match status" value="1"/>
</dbReference>
<evidence type="ECO:0000313" key="4">
    <source>
        <dbReference type="Proteomes" id="UP001152622"/>
    </source>
</evidence>
<name>A0A9Q1IN19_SYNKA</name>
<feature type="compositionally biased region" description="Polar residues" evidence="1">
    <location>
        <begin position="223"/>
        <end position="237"/>
    </location>
</feature>
<protein>
    <recommendedName>
        <fullName evidence="2">DDE-1 domain-containing protein</fullName>
    </recommendedName>
</protein>
<comment type="caution">
    <text evidence="3">The sequence shown here is derived from an EMBL/GenBank/DDBJ whole genome shotgun (WGS) entry which is preliminary data.</text>
</comment>
<evidence type="ECO:0000259" key="2">
    <source>
        <dbReference type="Pfam" id="PF03184"/>
    </source>
</evidence>
<dbReference type="InterPro" id="IPR050863">
    <property type="entry name" value="CenT-Element_Derived"/>
</dbReference>
<dbReference type="GO" id="GO:0005634">
    <property type="term" value="C:nucleus"/>
    <property type="evidence" value="ECO:0007669"/>
    <property type="project" value="TreeGrafter"/>
</dbReference>
<dbReference type="PANTHER" id="PTHR19303">
    <property type="entry name" value="TRANSPOSON"/>
    <property type="match status" value="1"/>
</dbReference>
<dbReference type="InterPro" id="IPR004875">
    <property type="entry name" value="DDE_SF_endonuclease_dom"/>
</dbReference>
<evidence type="ECO:0000313" key="3">
    <source>
        <dbReference type="EMBL" id="KAJ8346734.1"/>
    </source>
</evidence>
<dbReference type="OrthoDB" id="4327074at2759"/>
<dbReference type="EMBL" id="JAINUF010000011">
    <property type="protein sequence ID" value="KAJ8346734.1"/>
    <property type="molecule type" value="Genomic_DNA"/>
</dbReference>
<reference evidence="3" key="1">
    <citation type="journal article" date="2023" name="Science">
        <title>Genome structures resolve the early diversification of teleost fishes.</title>
        <authorList>
            <person name="Parey E."/>
            <person name="Louis A."/>
            <person name="Montfort J."/>
            <person name="Bouchez O."/>
            <person name="Roques C."/>
            <person name="Iampietro C."/>
            <person name="Lluch J."/>
            <person name="Castinel A."/>
            <person name="Donnadieu C."/>
            <person name="Desvignes T."/>
            <person name="Floi Bucao C."/>
            <person name="Jouanno E."/>
            <person name="Wen M."/>
            <person name="Mejri S."/>
            <person name="Dirks R."/>
            <person name="Jansen H."/>
            <person name="Henkel C."/>
            <person name="Chen W.J."/>
            <person name="Zahm M."/>
            <person name="Cabau C."/>
            <person name="Klopp C."/>
            <person name="Thompson A.W."/>
            <person name="Robinson-Rechavi M."/>
            <person name="Braasch I."/>
            <person name="Lecointre G."/>
            <person name="Bobe J."/>
            <person name="Postlethwait J.H."/>
            <person name="Berthelot C."/>
            <person name="Roest Crollius H."/>
            <person name="Guiguen Y."/>
        </authorList>
    </citation>
    <scope>NUCLEOTIDE SEQUENCE</scope>
    <source>
        <strain evidence="3">WJC10195</strain>
    </source>
</reference>
<accession>A0A9Q1IN19</accession>
<gene>
    <name evidence="3" type="ORF">SKAU_G00281350</name>
</gene>
<feature type="domain" description="DDE-1" evidence="2">
    <location>
        <begin position="18"/>
        <end position="109"/>
    </location>
</feature>
<organism evidence="3 4">
    <name type="scientific">Synaphobranchus kaupii</name>
    <name type="common">Kaup's arrowtooth eel</name>
    <dbReference type="NCBI Taxonomy" id="118154"/>
    <lineage>
        <taxon>Eukaryota</taxon>
        <taxon>Metazoa</taxon>
        <taxon>Chordata</taxon>
        <taxon>Craniata</taxon>
        <taxon>Vertebrata</taxon>
        <taxon>Euteleostomi</taxon>
        <taxon>Actinopterygii</taxon>
        <taxon>Neopterygii</taxon>
        <taxon>Teleostei</taxon>
        <taxon>Anguilliformes</taxon>
        <taxon>Synaphobranchidae</taxon>
        <taxon>Synaphobranchus</taxon>
    </lineage>
</organism>
<dbReference type="GO" id="GO:0003677">
    <property type="term" value="F:DNA binding"/>
    <property type="evidence" value="ECO:0007669"/>
    <property type="project" value="TreeGrafter"/>
</dbReference>